<dbReference type="EMBL" id="CP133617">
    <property type="protein sequence ID" value="WMV32493.1"/>
    <property type="molecule type" value="Genomic_DNA"/>
</dbReference>
<dbReference type="Pfam" id="PF24626">
    <property type="entry name" value="SH3_Tf2-1"/>
    <property type="match status" value="1"/>
</dbReference>
<dbReference type="PANTHER" id="PTHR46148:SF56">
    <property type="entry name" value="RETROTRANSPOSON PROTEIN"/>
    <property type="match status" value="1"/>
</dbReference>
<dbReference type="AlphaFoldDB" id="A0AAF0R1Q4"/>
<feature type="domain" description="Tf2-1-like SH3-like" evidence="2">
    <location>
        <begin position="5"/>
        <end position="55"/>
    </location>
</feature>
<name>A0AAF0R1Q4_SOLVR</name>
<reference evidence="3" key="1">
    <citation type="submission" date="2023-08" db="EMBL/GenBank/DDBJ databases">
        <title>A de novo genome assembly of Solanum verrucosum Schlechtendal, a Mexican diploid species geographically isolated from the other diploid A-genome species in potato relatives.</title>
        <authorList>
            <person name="Hosaka K."/>
        </authorList>
    </citation>
    <scope>NUCLEOTIDE SEQUENCE</scope>
    <source>
        <tissue evidence="3">Young leaves</tissue>
    </source>
</reference>
<dbReference type="InterPro" id="IPR056924">
    <property type="entry name" value="SH3_Tf2-1"/>
</dbReference>
<gene>
    <name evidence="3" type="ORF">MTR67_025878</name>
</gene>
<dbReference type="PANTHER" id="PTHR46148">
    <property type="entry name" value="CHROMO DOMAIN-CONTAINING PROTEIN"/>
    <property type="match status" value="1"/>
</dbReference>
<accession>A0AAF0R1Q4</accession>
<feature type="compositionally biased region" description="Basic residues" evidence="1">
    <location>
        <begin position="149"/>
        <end position="159"/>
    </location>
</feature>
<sequence length="209" mass="23768">MKGVMRFGKKGKLSPLYIGPYKISKRIGNVAYKLELPSDLAPVHPVFHIYMLKKYMGDLPLIIPIKNIRIKDNLSYKEILVQIYYRQVRKLRTKEVASVKSCDPTSTLWLCTDTALALSLLRTGHLQVAIDRHQLAIKAKEQGKDTTRHKGTKKQKKLKESKVGPCQSHSVSHRADLQLTQCSSMQAHGQDQLSEQMRSSATRRADRQC</sequence>
<evidence type="ECO:0000259" key="2">
    <source>
        <dbReference type="Pfam" id="PF24626"/>
    </source>
</evidence>
<feature type="region of interest" description="Disordered" evidence="1">
    <location>
        <begin position="140"/>
        <end position="170"/>
    </location>
</feature>
<feature type="compositionally biased region" description="Polar residues" evidence="1">
    <location>
        <begin position="186"/>
        <end position="202"/>
    </location>
</feature>
<evidence type="ECO:0000256" key="1">
    <source>
        <dbReference type="SAM" id="MobiDB-lite"/>
    </source>
</evidence>
<dbReference type="Proteomes" id="UP001234989">
    <property type="component" value="Chromosome 6"/>
</dbReference>
<evidence type="ECO:0000313" key="4">
    <source>
        <dbReference type="Proteomes" id="UP001234989"/>
    </source>
</evidence>
<organism evidence="3 4">
    <name type="scientific">Solanum verrucosum</name>
    <dbReference type="NCBI Taxonomy" id="315347"/>
    <lineage>
        <taxon>Eukaryota</taxon>
        <taxon>Viridiplantae</taxon>
        <taxon>Streptophyta</taxon>
        <taxon>Embryophyta</taxon>
        <taxon>Tracheophyta</taxon>
        <taxon>Spermatophyta</taxon>
        <taxon>Magnoliopsida</taxon>
        <taxon>eudicotyledons</taxon>
        <taxon>Gunneridae</taxon>
        <taxon>Pentapetalae</taxon>
        <taxon>asterids</taxon>
        <taxon>lamiids</taxon>
        <taxon>Solanales</taxon>
        <taxon>Solanaceae</taxon>
        <taxon>Solanoideae</taxon>
        <taxon>Solaneae</taxon>
        <taxon>Solanum</taxon>
    </lineage>
</organism>
<evidence type="ECO:0000313" key="3">
    <source>
        <dbReference type="EMBL" id="WMV32493.1"/>
    </source>
</evidence>
<feature type="region of interest" description="Disordered" evidence="1">
    <location>
        <begin position="186"/>
        <end position="209"/>
    </location>
</feature>
<keyword evidence="4" id="KW-1185">Reference proteome</keyword>
<protein>
    <recommendedName>
        <fullName evidence="2">Tf2-1-like SH3-like domain-containing protein</fullName>
    </recommendedName>
</protein>
<proteinExistence type="predicted"/>